<evidence type="ECO:0000313" key="1">
    <source>
        <dbReference type="EMBL" id="MSS20512.1"/>
    </source>
</evidence>
<protein>
    <submittedName>
        <fullName evidence="1">Uncharacterized protein</fullName>
    </submittedName>
</protein>
<gene>
    <name evidence="1" type="ORF">FYJ52_08895</name>
</gene>
<dbReference type="AlphaFoldDB" id="A0A7X2TAJ3"/>
<dbReference type="Proteomes" id="UP000461754">
    <property type="component" value="Unassembled WGS sequence"/>
</dbReference>
<keyword evidence="2" id="KW-1185">Reference proteome</keyword>
<accession>A0A7X2TAJ3</accession>
<sequence length="343" mass="40651">MSSPLILFWALYYNSLKELCKNSIYRDDDDDDIEKLITQIRNGIKLLSKKFTKIENKISQIDEDATYFFENEIEQFPNENSTTSNNLGIWFDENKHIIFCSYSLYYFMKNDKDLPNTLGFRLSNGAIKMMELLGAEGNTELDEYLQRSINIAYSFSNFNYLDVNTNDQDIFVNPVNKDINLIVLIITSYIGFVQHELSSMLIWKCPYLTRIRYITMYYSRLGMIKIRNYFHNLNKKSFNEEIAELEQDLTKFIKKGENLISSEFRSCMMHYGFIDKKTNKPAIKPEYFCKTKPLYGLVESCFHGESFEEYTIDLSRYLDEIETYLLSWFNIDESKLKMLKIQE</sequence>
<reference evidence="1 2" key="1">
    <citation type="submission" date="2019-08" db="EMBL/GenBank/DDBJ databases">
        <title>In-depth cultivation of the pig gut microbiome towards novel bacterial diversity and tailored functional studies.</title>
        <authorList>
            <person name="Wylensek D."/>
            <person name="Hitch T.C.A."/>
            <person name="Clavel T."/>
        </authorList>
    </citation>
    <scope>NUCLEOTIDE SEQUENCE [LARGE SCALE GENOMIC DNA]</scope>
    <source>
        <strain evidence="1 2">RF-744-FAT-4</strain>
    </source>
</reference>
<dbReference type="RefSeq" id="WP_154576879.1">
    <property type="nucleotide sequence ID" value="NZ_VUMO01000014.1"/>
</dbReference>
<dbReference type="EMBL" id="VUMO01000014">
    <property type="protein sequence ID" value="MSS20512.1"/>
    <property type="molecule type" value="Genomic_DNA"/>
</dbReference>
<evidence type="ECO:0000313" key="2">
    <source>
        <dbReference type="Proteomes" id="UP000461754"/>
    </source>
</evidence>
<comment type="caution">
    <text evidence="1">The sequence shown here is derived from an EMBL/GenBank/DDBJ whole genome shotgun (WGS) entry which is preliminary data.</text>
</comment>
<organism evidence="1 2">
    <name type="scientific">Pseudoramibacter porci</name>
    <dbReference type="NCBI Taxonomy" id="2606631"/>
    <lineage>
        <taxon>Bacteria</taxon>
        <taxon>Bacillati</taxon>
        <taxon>Bacillota</taxon>
        <taxon>Clostridia</taxon>
        <taxon>Eubacteriales</taxon>
        <taxon>Eubacteriaceae</taxon>
        <taxon>Pseudoramibacter</taxon>
    </lineage>
</organism>
<proteinExistence type="predicted"/>
<name>A0A7X2TAJ3_9FIRM</name>